<dbReference type="EMBL" id="MDHJ01000001">
    <property type="protein sequence ID" value="OUE10447.1"/>
    <property type="molecule type" value="Genomic_DNA"/>
</dbReference>
<keyword evidence="2" id="KW-0812">Transmembrane</keyword>
<keyword evidence="2" id="KW-0472">Membrane</keyword>
<feature type="transmembrane region" description="Helical" evidence="2">
    <location>
        <begin position="395"/>
        <end position="415"/>
    </location>
</feature>
<feature type="transmembrane region" description="Helical" evidence="2">
    <location>
        <begin position="607"/>
        <end position="629"/>
    </location>
</feature>
<gene>
    <name evidence="3" type="ORF">CMsap09_16000</name>
</gene>
<dbReference type="Proteomes" id="UP000195106">
    <property type="component" value="Unassembled WGS sequence"/>
</dbReference>
<dbReference type="AlphaFoldDB" id="A0A251XY31"/>
<protein>
    <submittedName>
        <fullName evidence="3">Uncharacterized protein</fullName>
    </submittedName>
</protein>
<feature type="transmembrane region" description="Helical" evidence="2">
    <location>
        <begin position="347"/>
        <end position="374"/>
    </location>
</feature>
<comment type="caution">
    <text evidence="3">The sequence shown here is derived from an EMBL/GenBank/DDBJ whole genome shotgun (WGS) entry which is preliminary data.</text>
</comment>
<evidence type="ECO:0000256" key="2">
    <source>
        <dbReference type="SAM" id="Phobius"/>
    </source>
</evidence>
<feature type="transmembrane region" description="Helical" evidence="2">
    <location>
        <begin position="313"/>
        <end position="335"/>
    </location>
</feature>
<name>A0A251XY31_9MICO</name>
<feature type="transmembrane region" description="Helical" evidence="2">
    <location>
        <begin position="509"/>
        <end position="530"/>
    </location>
</feature>
<sequence>MAVVALGEAEAVDVLHEDLLVLGRACRIPITSSRKSSSGSASPASAWPGMSAVCTLGGTSSITSTDDPASCARRLCVYECTAAFVALYVGVTGSGTKARPDETVMRVASSPARRTGRNASTVRMVPRRFVAMIASAVAWCAGSRRSSACMMPAMVITASRSGWVTASSSRAARIEAGSATSSTTPAMPSCCAVISSSRSARRPAMTTRLPAAWNRSARPRPMPEVLPVMRTVRPVILMGLLRCAGARRAVRVVGRVWTLAVAGGGARGGAARIRRAFMSGRDDRYRRRMSAKDSGQAASPSTPGAGGGVGARIALVVLLVALFVGMGTLYGYGLYRAATGTGPDADGSAIAAAVLPQVIAGMLVLGFTPSLGLLELRGARDATGPDGTRRRPVRLFVWLGVTALAVVVHAVASLVAGVPVLVATGFVAAALGTTATSWMLVLRAQAAAVARRGTPRDDGPALSIDLDWAEGTPRRKWHLVGLVFAIALVVTVAGTLVLDRFEPQEPREIVAFVLQFSLLAPALTCIFVSIGAQLSGSTITQGLSKEDRAAVVRRAAGKREELDPELEWRAARLAVYSRTLQPFQLGQSVMLVVAVFVPTLLRGDVSGWLVPVWIIAIACIAVAVPWGIVQHRRMGRYAAEAGHLARSHAPAPA</sequence>
<feature type="transmembrane region" description="Helical" evidence="2">
    <location>
        <begin position="582"/>
        <end position="601"/>
    </location>
</feature>
<reference evidence="3 4" key="1">
    <citation type="submission" date="2016-08" db="EMBL/GenBank/DDBJ databases">
        <title>Genome sequence of Clavibacter michiganensis spp. strain CASJ009.</title>
        <authorList>
            <person name="Thapa S.P."/>
            <person name="Coaker G."/>
        </authorList>
    </citation>
    <scope>NUCLEOTIDE SEQUENCE [LARGE SCALE GENOMIC DNA]</scope>
    <source>
        <strain evidence="3">CASJ009</strain>
    </source>
</reference>
<evidence type="ECO:0000313" key="4">
    <source>
        <dbReference type="Proteomes" id="UP000195106"/>
    </source>
</evidence>
<organism evidence="3 4">
    <name type="scientific">Clavibacter michiganensis</name>
    <dbReference type="NCBI Taxonomy" id="28447"/>
    <lineage>
        <taxon>Bacteria</taxon>
        <taxon>Bacillati</taxon>
        <taxon>Actinomycetota</taxon>
        <taxon>Actinomycetes</taxon>
        <taxon>Micrococcales</taxon>
        <taxon>Microbacteriaceae</taxon>
        <taxon>Clavibacter</taxon>
    </lineage>
</organism>
<keyword evidence="2" id="KW-1133">Transmembrane helix</keyword>
<evidence type="ECO:0000256" key="1">
    <source>
        <dbReference type="SAM" id="MobiDB-lite"/>
    </source>
</evidence>
<feature type="transmembrane region" description="Helical" evidence="2">
    <location>
        <begin position="477"/>
        <end position="497"/>
    </location>
</feature>
<evidence type="ECO:0000313" key="3">
    <source>
        <dbReference type="EMBL" id="OUE10447.1"/>
    </source>
</evidence>
<feature type="region of interest" description="Disordered" evidence="1">
    <location>
        <begin position="284"/>
        <end position="306"/>
    </location>
</feature>
<accession>A0A251XY31</accession>
<feature type="transmembrane region" description="Helical" evidence="2">
    <location>
        <begin position="421"/>
        <end position="442"/>
    </location>
</feature>
<proteinExistence type="predicted"/>